<evidence type="ECO:0000256" key="1">
    <source>
        <dbReference type="SAM" id="Phobius"/>
    </source>
</evidence>
<feature type="transmembrane region" description="Helical" evidence="1">
    <location>
        <begin position="55"/>
        <end position="72"/>
    </location>
</feature>
<evidence type="ECO:0000313" key="3">
    <source>
        <dbReference type="Proteomes" id="UP000306918"/>
    </source>
</evidence>
<dbReference type="AlphaFoldDB" id="A0A4S8HZQ0"/>
<keyword evidence="3" id="KW-1185">Reference proteome</keyword>
<name>A0A4S8HZQ0_9BACT</name>
<dbReference type="RefSeq" id="WP_136575660.1">
    <property type="nucleotide sequence ID" value="NZ_STFF01000001.1"/>
</dbReference>
<dbReference type="Proteomes" id="UP000306918">
    <property type="component" value="Unassembled WGS sequence"/>
</dbReference>
<sequence>MGRTIITKARFAEVQSDDATGQAPDNYASQIVKLIPIEIVGVYLGISNLIKGQDLVQWIIFLIILIITPFYLKKVANISDRIQIIIATISYIIWAISLGGPFENFLQPKLPPNFTVQTLGGILIMLYTLIVPIFYRPAKA</sequence>
<proteinExistence type="predicted"/>
<dbReference type="EMBL" id="STFF01000001">
    <property type="protein sequence ID" value="THU41170.1"/>
    <property type="molecule type" value="Genomic_DNA"/>
</dbReference>
<comment type="caution">
    <text evidence="2">The sequence shown here is derived from an EMBL/GenBank/DDBJ whole genome shotgun (WGS) entry which is preliminary data.</text>
</comment>
<feature type="transmembrane region" description="Helical" evidence="1">
    <location>
        <begin position="84"/>
        <end position="102"/>
    </location>
</feature>
<organism evidence="2 3">
    <name type="scientific">Niastella caeni</name>
    <dbReference type="NCBI Taxonomy" id="2569763"/>
    <lineage>
        <taxon>Bacteria</taxon>
        <taxon>Pseudomonadati</taxon>
        <taxon>Bacteroidota</taxon>
        <taxon>Chitinophagia</taxon>
        <taxon>Chitinophagales</taxon>
        <taxon>Chitinophagaceae</taxon>
        <taxon>Niastella</taxon>
    </lineage>
</organism>
<accession>A0A4S8HZQ0</accession>
<keyword evidence="1" id="KW-0472">Membrane</keyword>
<protein>
    <submittedName>
        <fullName evidence="2">Uncharacterized protein</fullName>
    </submittedName>
</protein>
<keyword evidence="1" id="KW-0812">Transmembrane</keyword>
<feature type="transmembrane region" description="Helical" evidence="1">
    <location>
        <begin position="114"/>
        <end position="135"/>
    </location>
</feature>
<gene>
    <name evidence="2" type="ORF">FAM09_03390</name>
</gene>
<keyword evidence="1" id="KW-1133">Transmembrane helix</keyword>
<reference evidence="2 3" key="1">
    <citation type="submission" date="2019-04" db="EMBL/GenBank/DDBJ databases">
        <title>Niastella caeni sp. nov., isolated from activated sludge.</title>
        <authorList>
            <person name="Sheng M."/>
        </authorList>
    </citation>
    <scope>NUCLEOTIDE SEQUENCE [LARGE SCALE GENOMIC DNA]</scope>
    <source>
        <strain evidence="2 3">HX-2-15</strain>
    </source>
</reference>
<evidence type="ECO:0000313" key="2">
    <source>
        <dbReference type="EMBL" id="THU41170.1"/>
    </source>
</evidence>